<dbReference type="OrthoDB" id="5553410at2759"/>
<proteinExistence type="predicted"/>
<dbReference type="SUPFAM" id="SSF50475">
    <property type="entry name" value="FMN-binding split barrel"/>
    <property type="match status" value="1"/>
</dbReference>
<evidence type="ECO:0000313" key="3">
    <source>
        <dbReference type="EMBL" id="CCA73415.1"/>
    </source>
</evidence>
<dbReference type="InterPro" id="IPR037119">
    <property type="entry name" value="Haem_oxidase_HugZ-like_sf"/>
</dbReference>
<dbReference type="Gene3D" id="3.20.180.10">
    <property type="entry name" value="PNP-oxidase-like"/>
    <property type="match status" value="1"/>
</dbReference>
<evidence type="ECO:0000259" key="2">
    <source>
        <dbReference type="Pfam" id="PF10615"/>
    </source>
</evidence>
<dbReference type="Proteomes" id="UP000007148">
    <property type="component" value="Unassembled WGS sequence"/>
</dbReference>
<keyword evidence="1" id="KW-0812">Transmembrane</keyword>
<organism evidence="3 4">
    <name type="scientific">Serendipita indica (strain DSM 11827)</name>
    <name type="common">Root endophyte fungus</name>
    <name type="synonym">Piriformospora indica</name>
    <dbReference type="NCBI Taxonomy" id="1109443"/>
    <lineage>
        <taxon>Eukaryota</taxon>
        <taxon>Fungi</taxon>
        <taxon>Dikarya</taxon>
        <taxon>Basidiomycota</taxon>
        <taxon>Agaricomycotina</taxon>
        <taxon>Agaricomycetes</taxon>
        <taxon>Sebacinales</taxon>
        <taxon>Serendipitaceae</taxon>
        <taxon>Serendipita</taxon>
    </lineage>
</organism>
<protein>
    <recommendedName>
        <fullName evidence="2">DUF2470 domain-containing protein</fullName>
    </recommendedName>
</protein>
<dbReference type="HOGENOM" id="CLU_1278057_0_0_1"/>
<dbReference type="AlphaFoldDB" id="G4TQ16"/>
<dbReference type="eggNOG" id="ENOG502SB0V">
    <property type="taxonomic scope" value="Eukaryota"/>
</dbReference>
<dbReference type="Pfam" id="PF10615">
    <property type="entry name" value="DUF2470"/>
    <property type="match status" value="1"/>
</dbReference>
<name>G4TQ16_SERID</name>
<evidence type="ECO:0000313" key="4">
    <source>
        <dbReference type="Proteomes" id="UP000007148"/>
    </source>
</evidence>
<feature type="domain" description="DUF2470" evidence="2">
    <location>
        <begin position="11"/>
        <end position="88"/>
    </location>
</feature>
<dbReference type="PANTHER" id="PTHR37783:SF1">
    <property type="entry name" value="MEMBRANE PROTEIN, PUTATIVE (AFU_ORTHOLOGUE AFUA_1G04315)-RELATED"/>
    <property type="match status" value="1"/>
</dbReference>
<keyword evidence="1" id="KW-0472">Membrane</keyword>
<reference evidence="3 4" key="1">
    <citation type="journal article" date="2011" name="PLoS Pathog.">
        <title>Endophytic Life Strategies Decoded by Genome and Transcriptome Analyses of the Mutualistic Root Symbiont Piriformospora indica.</title>
        <authorList>
            <person name="Zuccaro A."/>
            <person name="Lahrmann U."/>
            <person name="Guldener U."/>
            <person name="Langen G."/>
            <person name="Pfiffi S."/>
            <person name="Biedenkopf D."/>
            <person name="Wong P."/>
            <person name="Samans B."/>
            <person name="Grimm C."/>
            <person name="Basiewicz M."/>
            <person name="Murat C."/>
            <person name="Martin F."/>
            <person name="Kogel K.H."/>
        </authorList>
    </citation>
    <scope>NUCLEOTIDE SEQUENCE [LARGE SCALE GENOMIC DNA]</scope>
    <source>
        <strain evidence="3 4">DSM 11827</strain>
    </source>
</reference>
<dbReference type="InterPro" id="IPR019595">
    <property type="entry name" value="DUF2470"/>
</dbReference>
<dbReference type="InParanoid" id="G4TQ16"/>
<dbReference type="PANTHER" id="PTHR37783">
    <property type="entry name" value="MEMBRANE PROTEIN, PUTATIVE (AFU_ORTHOLOGUE AFUA_1G04315)-RELATED"/>
    <property type="match status" value="1"/>
</dbReference>
<sequence length="216" mass="24679">MLPTPISEAASKRICDYMNEDHSDSLAYYLEYYTNTKARPQDLVMTGITNSGMDIDIVGKKGERRTVHIPLDPPLESAKEARQRLVNMTWEAIEGLGLSRYQVDRYVLTLGQLVAVFGSLFMYYLFLAPRAYVPYVSLIDGIQPFYRLFCISLPPFLHTLENQLLMVPLLDKHRVHGRLRAKWIFACLMSGGPAVKSFKSLVAQEKERLDGQMKKQ</sequence>
<keyword evidence="1" id="KW-1133">Transmembrane helix</keyword>
<evidence type="ECO:0000256" key="1">
    <source>
        <dbReference type="SAM" id="Phobius"/>
    </source>
</evidence>
<keyword evidence="4" id="KW-1185">Reference proteome</keyword>
<comment type="caution">
    <text evidence="3">The sequence shown here is derived from an EMBL/GenBank/DDBJ whole genome shotgun (WGS) entry which is preliminary data.</text>
</comment>
<feature type="transmembrane region" description="Helical" evidence="1">
    <location>
        <begin position="106"/>
        <end position="126"/>
    </location>
</feature>
<accession>G4TQ16</accession>
<gene>
    <name evidence="3" type="ORF">PIIN_07369</name>
</gene>
<dbReference type="EMBL" id="CAFZ01000223">
    <property type="protein sequence ID" value="CCA73415.1"/>
    <property type="molecule type" value="Genomic_DNA"/>
</dbReference>